<accession>A0A1T4XY01</accession>
<sequence>MPASAHVSTAHSTVPPSATALEQTALILEGGGLRGVYTSGVLRLFMDRGLWFPNVLGVSMGACNAANYLSRQVERNEIVNVAFVHDPRYLSMGRLLRGGDLFGMDFIFQDIPDRLVPFDYAGFLDNPARFWVVTTDCRTGRPVYHEKSAWDRAETMTLLRATCSLPVLAKPVAWTDPAGRARLLLDGGIADPVPLQHSRDQGLTRPVLVLTQPKGYRKSPTRGRLLARLRHPTLRGLHRALRDRHERYNRLMDEIDDLERTGKALVIRPDAPLQAGRVERDQTMLRRVIRQGHEDAAAQWNNLQDFLAASAASSFS</sequence>
<dbReference type="OrthoDB" id="9770965at2"/>
<dbReference type="InterPro" id="IPR037483">
    <property type="entry name" value="YjjU-like"/>
</dbReference>
<feature type="domain" description="PNPLA" evidence="5">
    <location>
        <begin position="26"/>
        <end position="199"/>
    </location>
</feature>
<evidence type="ECO:0000256" key="2">
    <source>
        <dbReference type="ARBA" id="ARBA00022963"/>
    </source>
</evidence>
<evidence type="ECO:0000259" key="5">
    <source>
        <dbReference type="PROSITE" id="PS51635"/>
    </source>
</evidence>
<dbReference type="STRING" id="1121449.SAMN02745704_02586"/>
<feature type="short sequence motif" description="GXGXXG" evidence="4">
    <location>
        <begin position="30"/>
        <end position="35"/>
    </location>
</feature>
<keyword evidence="3 4" id="KW-0443">Lipid metabolism</keyword>
<dbReference type="RefSeq" id="WP_078718127.1">
    <property type="nucleotide sequence ID" value="NZ_FUYC01000020.1"/>
</dbReference>
<feature type="active site" description="Proton acceptor" evidence="4">
    <location>
        <position position="186"/>
    </location>
</feature>
<dbReference type="InterPro" id="IPR050301">
    <property type="entry name" value="NTE"/>
</dbReference>
<proteinExistence type="predicted"/>
<evidence type="ECO:0000313" key="7">
    <source>
        <dbReference type="Proteomes" id="UP000190027"/>
    </source>
</evidence>
<dbReference type="Pfam" id="PF01734">
    <property type="entry name" value="Patatin"/>
    <property type="match status" value="1"/>
</dbReference>
<dbReference type="Pfam" id="PF19890">
    <property type="entry name" value="DUF6363"/>
    <property type="match status" value="1"/>
</dbReference>
<evidence type="ECO:0000256" key="3">
    <source>
        <dbReference type="ARBA" id="ARBA00023098"/>
    </source>
</evidence>
<keyword evidence="7" id="KW-1185">Reference proteome</keyword>
<dbReference type="InterPro" id="IPR045943">
    <property type="entry name" value="DUF6363"/>
</dbReference>
<dbReference type="InterPro" id="IPR016035">
    <property type="entry name" value="Acyl_Trfase/lysoPLipase"/>
</dbReference>
<evidence type="ECO:0000313" key="6">
    <source>
        <dbReference type="EMBL" id="SKA94449.1"/>
    </source>
</evidence>
<feature type="short sequence motif" description="DGA/G" evidence="4">
    <location>
        <begin position="186"/>
        <end position="188"/>
    </location>
</feature>
<evidence type="ECO:0000256" key="1">
    <source>
        <dbReference type="ARBA" id="ARBA00022801"/>
    </source>
</evidence>
<dbReference type="PANTHER" id="PTHR14226:SF25">
    <property type="entry name" value="PHOSPHOESTERASE"/>
    <property type="match status" value="1"/>
</dbReference>
<dbReference type="EMBL" id="FUYC01000020">
    <property type="protein sequence ID" value="SKA94449.1"/>
    <property type="molecule type" value="Genomic_DNA"/>
</dbReference>
<evidence type="ECO:0000256" key="4">
    <source>
        <dbReference type="PROSITE-ProRule" id="PRU01161"/>
    </source>
</evidence>
<dbReference type="PROSITE" id="PS51635">
    <property type="entry name" value="PNPLA"/>
    <property type="match status" value="1"/>
</dbReference>
<dbReference type="SUPFAM" id="SSF52151">
    <property type="entry name" value="FabD/lysophospholipase-like"/>
    <property type="match status" value="1"/>
</dbReference>
<dbReference type="InterPro" id="IPR002641">
    <property type="entry name" value="PNPLA_dom"/>
</dbReference>
<dbReference type="GO" id="GO:0016042">
    <property type="term" value="P:lipid catabolic process"/>
    <property type="evidence" value="ECO:0007669"/>
    <property type="project" value="UniProtKB-UniRule"/>
</dbReference>
<keyword evidence="1 4" id="KW-0378">Hydrolase</keyword>
<dbReference type="Proteomes" id="UP000190027">
    <property type="component" value="Unassembled WGS sequence"/>
</dbReference>
<feature type="active site" description="Nucleophile" evidence="4">
    <location>
        <position position="59"/>
    </location>
</feature>
<dbReference type="GO" id="GO:0016787">
    <property type="term" value="F:hydrolase activity"/>
    <property type="evidence" value="ECO:0007669"/>
    <property type="project" value="UniProtKB-UniRule"/>
</dbReference>
<feature type="short sequence motif" description="GXSXG" evidence="4">
    <location>
        <begin position="57"/>
        <end position="61"/>
    </location>
</feature>
<gene>
    <name evidence="6" type="ORF">SAMN02745704_02586</name>
</gene>
<name>A0A1T4XY01_9BACT</name>
<keyword evidence="2 4" id="KW-0442">Lipid degradation</keyword>
<dbReference type="Gene3D" id="3.40.1090.10">
    <property type="entry name" value="Cytosolic phospholipase A2 catalytic domain"/>
    <property type="match status" value="2"/>
</dbReference>
<protein>
    <submittedName>
        <fullName evidence="6">Predicted phospholipase, patatin/cPLA2 family</fullName>
    </submittedName>
</protein>
<dbReference type="AlphaFoldDB" id="A0A1T4XY01"/>
<dbReference type="CDD" id="cd07208">
    <property type="entry name" value="Pat_hypo_Ecoli_yjju_like"/>
    <property type="match status" value="1"/>
</dbReference>
<dbReference type="PANTHER" id="PTHR14226">
    <property type="entry name" value="NEUROPATHY TARGET ESTERASE/SWISS CHEESE D.MELANOGASTER"/>
    <property type="match status" value="1"/>
</dbReference>
<organism evidence="6 7">
    <name type="scientific">Paucidesulfovibrio gracilis DSM 16080</name>
    <dbReference type="NCBI Taxonomy" id="1121449"/>
    <lineage>
        <taxon>Bacteria</taxon>
        <taxon>Pseudomonadati</taxon>
        <taxon>Thermodesulfobacteriota</taxon>
        <taxon>Desulfovibrionia</taxon>
        <taxon>Desulfovibrionales</taxon>
        <taxon>Desulfovibrionaceae</taxon>
        <taxon>Paucidesulfovibrio</taxon>
    </lineage>
</organism>
<reference evidence="6 7" key="1">
    <citation type="submission" date="2017-02" db="EMBL/GenBank/DDBJ databases">
        <authorList>
            <person name="Peterson S.W."/>
        </authorList>
    </citation>
    <scope>NUCLEOTIDE SEQUENCE [LARGE SCALE GENOMIC DNA]</scope>
    <source>
        <strain evidence="6 7">DSM 16080</strain>
    </source>
</reference>